<dbReference type="EMBL" id="NEDP02003494">
    <property type="protein sequence ID" value="OWF48538.1"/>
    <property type="molecule type" value="Genomic_DNA"/>
</dbReference>
<feature type="domain" description="Carboxylesterase type B" evidence="3">
    <location>
        <begin position="33"/>
        <end position="141"/>
    </location>
</feature>
<protein>
    <submittedName>
        <fullName evidence="4">Neuroligin 4-like</fullName>
    </submittedName>
</protein>
<sequence length="159" mass="18114">MFPKFWDLLPIVVGCVLLVSASTAQAGVGMGKRIISTRYGNVQGVLKEFQPHTKLKPVEAFYGLQFSTTLGFRYMPPSSPLEHWLGLRLALIYRDVCPQPLINERALTHKYPKHRVEHLKKLAAYVSTQTEDCLKLNLYVPVIGKWTSLQLYATYHLLQ</sequence>
<dbReference type="SUPFAM" id="SSF53474">
    <property type="entry name" value="alpha/beta-Hydrolases"/>
    <property type="match status" value="1"/>
</dbReference>
<dbReference type="InterPro" id="IPR051093">
    <property type="entry name" value="Neuroligin/BSAL"/>
</dbReference>
<organism evidence="4 5">
    <name type="scientific">Mizuhopecten yessoensis</name>
    <name type="common">Japanese scallop</name>
    <name type="synonym">Patinopecten yessoensis</name>
    <dbReference type="NCBI Taxonomy" id="6573"/>
    <lineage>
        <taxon>Eukaryota</taxon>
        <taxon>Metazoa</taxon>
        <taxon>Spiralia</taxon>
        <taxon>Lophotrochozoa</taxon>
        <taxon>Mollusca</taxon>
        <taxon>Bivalvia</taxon>
        <taxon>Autobranchia</taxon>
        <taxon>Pteriomorphia</taxon>
        <taxon>Pectinida</taxon>
        <taxon>Pectinoidea</taxon>
        <taxon>Pectinidae</taxon>
        <taxon>Mizuhopecten</taxon>
    </lineage>
</organism>
<evidence type="ECO:0000256" key="1">
    <source>
        <dbReference type="ARBA" id="ARBA00005964"/>
    </source>
</evidence>
<dbReference type="InterPro" id="IPR002018">
    <property type="entry name" value="CarbesteraseB"/>
</dbReference>
<dbReference type="Gene3D" id="3.40.50.1820">
    <property type="entry name" value="alpha/beta hydrolase"/>
    <property type="match status" value="1"/>
</dbReference>
<comment type="caution">
    <text evidence="4">The sequence shown here is derived from an EMBL/GenBank/DDBJ whole genome shotgun (WGS) entry which is preliminary data.</text>
</comment>
<dbReference type="InterPro" id="IPR029058">
    <property type="entry name" value="AB_hydrolase_fold"/>
</dbReference>
<evidence type="ECO:0000256" key="2">
    <source>
        <dbReference type="SAM" id="SignalP"/>
    </source>
</evidence>
<name>A0A210QIC2_MIZYE</name>
<dbReference type="AlphaFoldDB" id="A0A210QIC2"/>
<dbReference type="Proteomes" id="UP000242188">
    <property type="component" value="Unassembled WGS sequence"/>
</dbReference>
<dbReference type="PANTHER" id="PTHR43903">
    <property type="entry name" value="NEUROLIGIN"/>
    <property type="match status" value="1"/>
</dbReference>
<reference evidence="4 5" key="1">
    <citation type="journal article" date="2017" name="Nat. Ecol. Evol.">
        <title>Scallop genome provides insights into evolution of bilaterian karyotype and development.</title>
        <authorList>
            <person name="Wang S."/>
            <person name="Zhang J."/>
            <person name="Jiao W."/>
            <person name="Li J."/>
            <person name="Xun X."/>
            <person name="Sun Y."/>
            <person name="Guo X."/>
            <person name="Huan P."/>
            <person name="Dong B."/>
            <person name="Zhang L."/>
            <person name="Hu X."/>
            <person name="Sun X."/>
            <person name="Wang J."/>
            <person name="Zhao C."/>
            <person name="Wang Y."/>
            <person name="Wang D."/>
            <person name="Huang X."/>
            <person name="Wang R."/>
            <person name="Lv J."/>
            <person name="Li Y."/>
            <person name="Zhang Z."/>
            <person name="Liu B."/>
            <person name="Lu W."/>
            <person name="Hui Y."/>
            <person name="Liang J."/>
            <person name="Zhou Z."/>
            <person name="Hou R."/>
            <person name="Li X."/>
            <person name="Liu Y."/>
            <person name="Li H."/>
            <person name="Ning X."/>
            <person name="Lin Y."/>
            <person name="Zhao L."/>
            <person name="Xing Q."/>
            <person name="Dou J."/>
            <person name="Li Y."/>
            <person name="Mao J."/>
            <person name="Guo H."/>
            <person name="Dou H."/>
            <person name="Li T."/>
            <person name="Mu C."/>
            <person name="Jiang W."/>
            <person name="Fu Q."/>
            <person name="Fu X."/>
            <person name="Miao Y."/>
            <person name="Liu J."/>
            <person name="Yu Q."/>
            <person name="Li R."/>
            <person name="Liao H."/>
            <person name="Li X."/>
            <person name="Kong Y."/>
            <person name="Jiang Z."/>
            <person name="Chourrout D."/>
            <person name="Li R."/>
            <person name="Bao Z."/>
        </authorList>
    </citation>
    <scope>NUCLEOTIDE SEQUENCE [LARGE SCALE GENOMIC DNA]</scope>
    <source>
        <strain evidence="4 5">PY_sf001</strain>
    </source>
</reference>
<keyword evidence="2" id="KW-0732">Signal</keyword>
<evidence type="ECO:0000259" key="3">
    <source>
        <dbReference type="Pfam" id="PF00135"/>
    </source>
</evidence>
<evidence type="ECO:0000313" key="4">
    <source>
        <dbReference type="EMBL" id="OWF48538.1"/>
    </source>
</evidence>
<feature type="signal peptide" evidence="2">
    <location>
        <begin position="1"/>
        <end position="21"/>
    </location>
</feature>
<evidence type="ECO:0000313" key="5">
    <source>
        <dbReference type="Proteomes" id="UP000242188"/>
    </source>
</evidence>
<keyword evidence="5" id="KW-1185">Reference proteome</keyword>
<dbReference type="OrthoDB" id="3200163at2759"/>
<proteinExistence type="inferred from homology"/>
<accession>A0A210QIC2</accession>
<gene>
    <name evidence="4" type="ORF">KP79_PYT20883</name>
</gene>
<feature type="chain" id="PRO_5012148710" evidence="2">
    <location>
        <begin position="22"/>
        <end position="159"/>
    </location>
</feature>
<dbReference type="Pfam" id="PF00135">
    <property type="entry name" value="COesterase"/>
    <property type="match status" value="1"/>
</dbReference>
<comment type="similarity">
    <text evidence="1">Belongs to the type-B carboxylesterase/lipase family.</text>
</comment>